<evidence type="ECO:0008006" key="3">
    <source>
        <dbReference type="Google" id="ProtNLM"/>
    </source>
</evidence>
<accession>A0A316AWA0</accession>
<proteinExistence type="predicted"/>
<protein>
    <recommendedName>
        <fullName evidence="3">PucR-like helix-turn-helix protein</fullName>
    </recommendedName>
</protein>
<dbReference type="OrthoDB" id="5051269at2"/>
<gene>
    <name evidence="1" type="ORF">BXY45_107113</name>
</gene>
<dbReference type="RefSeq" id="WP_109773736.1">
    <property type="nucleotide sequence ID" value="NZ_QGDQ01000007.1"/>
</dbReference>
<evidence type="ECO:0000313" key="2">
    <source>
        <dbReference type="Proteomes" id="UP000245469"/>
    </source>
</evidence>
<organism evidence="1 2">
    <name type="scientific">Quadrisphaera granulorum</name>
    <dbReference type="NCBI Taxonomy" id="317664"/>
    <lineage>
        <taxon>Bacteria</taxon>
        <taxon>Bacillati</taxon>
        <taxon>Actinomycetota</taxon>
        <taxon>Actinomycetes</taxon>
        <taxon>Kineosporiales</taxon>
        <taxon>Kineosporiaceae</taxon>
        <taxon>Quadrisphaera</taxon>
    </lineage>
</organism>
<name>A0A316AWA0_9ACTN</name>
<sequence>MQELLGRLTALDPDASHGLRVIACFDELVLGNVGTRALLSAAAALAGCPAGFQQDHPPVQLRVAGDGELLAPGAPPPGAEVVDGQVSWLVRQGAPGPHDAIILERLALALRIRHGRGRAALVERRHMATLLDATVPVETRRAAASALGVPPQRRSCVVVAPLFARWTAHPVVPEDVVPSPYGPLHVLVVPEGVEAVGASPSGTSAPSTVDDLPRALRTATTALRLWDEGCGPTSHADRFGGLVELLVDLPDDAAGASGGDVDRLEVVVAHAWGAGTLEALVQASSVRQAARLAGVHHKTMSARVEEVTATLGFDPLAGYGRARLGVAWLRWRLRHSRVLDLPAPPRT</sequence>
<dbReference type="EMBL" id="QGDQ01000007">
    <property type="protein sequence ID" value="PWJ54417.1"/>
    <property type="molecule type" value="Genomic_DNA"/>
</dbReference>
<dbReference type="Gene3D" id="1.10.10.2840">
    <property type="entry name" value="PucR C-terminal helix-turn-helix domain"/>
    <property type="match status" value="1"/>
</dbReference>
<dbReference type="InterPro" id="IPR042070">
    <property type="entry name" value="PucR_C-HTH_sf"/>
</dbReference>
<keyword evidence="2" id="KW-1185">Reference proteome</keyword>
<evidence type="ECO:0000313" key="1">
    <source>
        <dbReference type="EMBL" id="PWJ54417.1"/>
    </source>
</evidence>
<comment type="caution">
    <text evidence="1">The sequence shown here is derived from an EMBL/GenBank/DDBJ whole genome shotgun (WGS) entry which is preliminary data.</text>
</comment>
<dbReference type="Proteomes" id="UP000245469">
    <property type="component" value="Unassembled WGS sequence"/>
</dbReference>
<dbReference type="AlphaFoldDB" id="A0A316AWA0"/>
<reference evidence="1 2" key="1">
    <citation type="submission" date="2018-03" db="EMBL/GenBank/DDBJ databases">
        <title>Genomic Encyclopedia of Archaeal and Bacterial Type Strains, Phase II (KMG-II): from individual species to whole genera.</title>
        <authorList>
            <person name="Goeker M."/>
        </authorList>
    </citation>
    <scope>NUCLEOTIDE SEQUENCE [LARGE SCALE GENOMIC DNA]</scope>
    <source>
        <strain evidence="1 2">DSM 44889</strain>
    </source>
</reference>